<evidence type="ECO:0000256" key="3">
    <source>
        <dbReference type="ARBA" id="ARBA00022553"/>
    </source>
</evidence>
<dbReference type="PRINTS" id="PR00344">
    <property type="entry name" value="BCTRLSENSOR"/>
</dbReference>
<dbReference type="Pfam" id="PF08448">
    <property type="entry name" value="PAS_4"/>
    <property type="match status" value="1"/>
</dbReference>
<dbReference type="Gene3D" id="1.10.287.130">
    <property type="match status" value="1"/>
</dbReference>
<dbReference type="CDD" id="cd16922">
    <property type="entry name" value="HATPase_EvgS-ArcB-TorS-like"/>
    <property type="match status" value="1"/>
</dbReference>
<protein>
    <recommendedName>
        <fullName evidence="10">Sensory/regulatory protein RpfC</fullName>
        <ecNumber evidence="2">2.7.13.3</ecNumber>
    </recommendedName>
</protein>
<dbReference type="RefSeq" id="WP_369753215.1">
    <property type="nucleotide sequence ID" value="NZ_CP165625.1"/>
</dbReference>
<evidence type="ECO:0000313" key="14">
    <source>
        <dbReference type="EMBL" id="XDU95766.1"/>
    </source>
</evidence>
<dbReference type="PANTHER" id="PTHR45339">
    <property type="entry name" value="HYBRID SIGNAL TRANSDUCTION HISTIDINE KINASE J"/>
    <property type="match status" value="1"/>
</dbReference>
<dbReference type="CDD" id="cd00130">
    <property type="entry name" value="PAS"/>
    <property type="match status" value="1"/>
</dbReference>
<keyword evidence="6" id="KW-0418">Kinase</keyword>
<dbReference type="SMART" id="SM00388">
    <property type="entry name" value="HisKA"/>
    <property type="match status" value="1"/>
</dbReference>
<dbReference type="Pfam" id="PF02518">
    <property type="entry name" value="HATPase_c"/>
    <property type="match status" value="1"/>
</dbReference>
<feature type="domain" description="Response regulatory" evidence="13">
    <location>
        <begin position="707"/>
        <end position="822"/>
    </location>
</feature>
<dbReference type="EC" id="2.7.13.3" evidence="2"/>
<dbReference type="AlphaFoldDB" id="A0AB39W384"/>
<dbReference type="InterPro" id="IPR000014">
    <property type="entry name" value="PAS"/>
</dbReference>
<dbReference type="FunFam" id="1.10.287.130:FF:000002">
    <property type="entry name" value="Two-component osmosensing histidine kinase"/>
    <property type="match status" value="1"/>
</dbReference>
<dbReference type="SUPFAM" id="SSF52172">
    <property type="entry name" value="CheY-like"/>
    <property type="match status" value="1"/>
</dbReference>
<dbReference type="SUPFAM" id="SSF55785">
    <property type="entry name" value="PYP-like sensor domain (PAS domain)"/>
    <property type="match status" value="3"/>
</dbReference>
<dbReference type="SUPFAM" id="SSF55874">
    <property type="entry name" value="ATPase domain of HSP90 chaperone/DNA topoisomerase II/histidine kinase"/>
    <property type="match status" value="1"/>
</dbReference>
<comment type="catalytic activity">
    <reaction evidence="1">
        <text>ATP + protein L-histidine = ADP + protein N-phospho-L-histidine.</text>
        <dbReference type="EC" id="2.7.13.3"/>
    </reaction>
</comment>
<keyword evidence="3 11" id="KW-0597">Phosphoprotein</keyword>
<dbReference type="Pfam" id="PF13426">
    <property type="entry name" value="PAS_9"/>
    <property type="match status" value="2"/>
</dbReference>
<dbReference type="NCBIfam" id="TIGR00229">
    <property type="entry name" value="sensory_box"/>
    <property type="match status" value="1"/>
</dbReference>
<dbReference type="SMART" id="SM00387">
    <property type="entry name" value="HATPase_c"/>
    <property type="match status" value="1"/>
</dbReference>
<evidence type="ECO:0000256" key="7">
    <source>
        <dbReference type="ARBA" id="ARBA00022840"/>
    </source>
</evidence>
<reference evidence="14" key="1">
    <citation type="submission" date="2024-07" db="EMBL/GenBank/DDBJ databases">
        <authorList>
            <person name="Biller S.J."/>
        </authorList>
    </citation>
    <scope>NUCLEOTIDE SEQUENCE</scope>
    <source>
        <strain evidence="14">WC2409</strain>
    </source>
</reference>
<evidence type="ECO:0000256" key="2">
    <source>
        <dbReference type="ARBA" id="ARBA00012438"/>
    </source>
</evidence>
<comment type="subunit">
    <text evidence="9">At low DSF concentrations, interacts with RpfF.</text>
</comment>
<evidence type="ECO:0000259" key="13">
    <source>
        <dbReference type="PROSITE" id="PS50110"/>
    </source>
</evidence>
<dbReference type="EMBL" id="CP165625">
    <property type="protein sequence ID" value="XDU95766.1"/>
    <property type="molecule type" value="Genomic_DNA"/>
</dbReference>
<dbReference type="InterPro" id="IPR036890">
    <property type="entry name" value="HATPase_C_sf"/>
</dbReference>
<evidence type="ECO:0000256" key="6">
    <source>
        <dbReference type="ARBA" id="ARBA00022777"/>
    </source>
</evidence>
<keyword evidence="5" id="KW-0547">Nucleotide-binding</keyword>
<dbReference type="InterPro" id="IPR035965">
    <property type="entry name" value="PAS-like_dom_sf"/>
</dbReference>
<dbReference type="InterPro" id="IPR036097">
    <property type="entry name" value="HisK_dim/P_sf"/>
</dbReference>
<evidence type="ECO:0000256" key="10">
    <source>
        <dbReference type="ARBA" id="ARBA00068150"/>
    </source>
</evidence>
<evidence type="ECO:0000256" key="4">
    <source>
        <dbReference type="ARBA" id="ARBA00022679"/>
    </source>
</evidence>
<dbReference type="SUPFAM" id="SSF47384">
    <property type="entry name" value="Homodimeric domain of signal transducing histidine kinase"/>
    <property type="match status" value="1"/>
</dbReference>
<dbReference type="FunFam" id="3.30.565.10:FF:000010">
    <property type="entry name" value="Sensor histidine kinase RcsC"/>
    <property type="match status" value="1"/>
</dbReference>
<dbReference type="PANTHER" id="PTHR45339:SF1">
    <property type="entry name" value="HYBRID SIGNAL TRANSDUCTION HISTIDINE KINASE J"/>
    <property type="match status" value="1"/>
</dbReference>
<dbReference type="CDD" id="cd00082">
    <property type="entry name" value="HisKA"/>
    <property type="match status" value="1"/>
</dbReference>
<keyword evidence="4" id="KW-0808">Transferase</keyword>
<dbReference type="InterPro" id="IPR003594">
    <property type="entry name" value="HATPase_dom"/>
</dbReference>
<dbReference type="InterPro" id="IPR013656">
    <property type="entry name" value="PAS_4"/>
</dbReference>
<organism evidence="14">
    <name type="scientific">Flavobacterium sp. WC2409</name>
    <dbReference type="NCBI Taxonomy" id="3234139"/>
    <lineage>
        <taxon>Bacteria</taxon>
        <taxon>Pseudomonadati</taxon>
        <taxon>Bacteroidota</taxon>
        <taxon>Flavobacteriia</taxon>
        <taxon>Flavobacteriales</taxon>
        <taxon>Flavobacteriaceae</taxon>
        <taxon>Flavobacterium</taxon>
    </lineage>
</organism>
<evidence type="ECO:0000256" key="8">
    <source>
        <dbReference type="ARBA" id="ARBA00023012"/>
    </source>
</evidence>
<dbReference type="PROSITE" id="PS50109">
    <property type="entry name" value="HIS_KIN"/>
    <property type="match status" value="1"/>
</dbReference>
<dbReference type="GO" id="GO:0000155">
    <property type="term" value="F:phosphorelay sensor kinase activity"/>
    <property type="evidence" value="ECO:0007669"/>
    <property type="project" value="InterPro"/>
</dbReference>
<evidence type="ECO:0000256" key="5">
    <source>
        <dbReference type="ARBA" id="ARBA00022741"/>
    </source>
</evidence>
<keyword evidence="7 14" id="KW-0067">ATP-binding</keyword>
<accession>A0AB39W384</accession>
<dbReference type="SMART" id="SM00091">
    <property type="entry name" value="PAS"/>
    <property type="match status" value="3"/>
</dbReference>
<evidence type="ECO:0000256" key="1">
    <source>
        <dbReference type="ARBA" id="ARBA00000085"/>
    </source>
</evidence>
<dbReference type="Gene3D" id="3.40.50.2300">
    <property type="match status" value="1"/>
</dbReference>
<feature type="domain" description="Histidine kinase" evidence="12">
    <location>
        <begin position="457"/>
        <end position="678"/>
    </location>
</feature>
<feature type="modified residue" description="4-aspartylphosphate" evidence="11">
    <location>
        <position position="756"/>
    </location>
</feature>
<dbReference type="Pfam" id="PF00072">
    <property type="entry name" value="Response_reg"/>
    <property type="match status" value="1"/>
</dbReference>
<name>A0AB39W384_9FLAO</name>
<dbReference type="InterPro" id="IPR004358">
    <property type="entry name" value="Sig_transdc_His_kin-like_C"/>
</dbReference>
<dbReference type="InterPro" id="IPR011006">
    <property type="entry name" value="CheY-like_superfamily"/>
</dbReference>
<evidence type="ECO:0000256" key="11">
    <source>
        <dbReference type="PROSITE-ProRule" id="PRU00169"/>
    </source>
</evidence>
<dbReference type="Gene3D" id="3.30.565.10">
    <property type="entry name" value="Histidine kinase-like ATPase, C-terminal domain"/>
    <property type="match status" value="1"/>
</dbReference>
<sequence length="826" mass="93570">MNSNDYIDLYRQLPSLSIVLDLNFNIVTVTDSFLKSTMTEREKIIDQNIFDIFPENPNEENPESITHLRTSLNSVLQKKIADTVDFIKYDIQIPTEEGSHFEERYWKTINSPILDSNNNVTLIMIIVEDVTKKKKLVSNNKKLKKSLNLLAESYEFSEEIIGTIMEPMLVLTQDFKIKSASKSFCQKYTIDKEKTEGVSLFEVNSKQWDFPEFRNLLTTMLASGKDFHNVEITHDFSSLGEKTIILSANYIFQKIHDEKIILLAIQDVSEVRRLSIKLQAKEKKEFEKLLEVQKQASKEIEDSNKRFNMMVLQSPFAIAILKGKDMVVTLANDSIKEMWGKGQNVEGKRFNDILPELIDKAFPLLLENVFKTGNPFYGNELLAPITHNGIIKDAYFNFVYQPYYEADETISGVTIIAYDVTTQVLAKNELIESKINADLKTKIAEEAVKSKQQFLSNMSHEIRTPMNAIIGFTNVVLKTPLDKSQKEYINAIKESGDALLVLINDILDIAKVDAGKMIFDHVPFKLSKSTSTILLLFEQKMKEKNLELIYKCDSAIPKVLIGDPMRLRQVILNLMSNAIKFTSKGKITVSIKLVDEGTEKVTLEFLITDTGIGVPQDRLAHIFNNFEQATKGTSTSYGGTGLGLAIVKQLVELQGGSIIAHSEEGKGSTFGFIMNFEKSIEIKEELIEEIIPIPVIKFEEAITNKIKVLVVEDMILNQLLLKIILLDFGYEIEVADNGKIAVEKLQNNTYDIVLMDLQMPEMNGFEATTHIREILKSKIPIIALTADVTTADVEKCKAVGMNDYISKPIDEIVLFNKINKHIFNQS</sequence>
<evidence type="ECO:0000256" key="9">
    <source>
        <dbReference type="ARBA" id="ARBA00064003"/>
    </source>
</evidence>
<gene>
    <name evidence="14" type="ORF">AB3G34_01275</name>
</gene>
<proteinExistence type="predicted"/>
<dbReference type="Gene3D" id="3.30.450.20">
    <property type="entry name" value="PAS domain"/>
    <property type="match status" value="3"/>
</dbReference>
<evidence type="ECO:0000259" key="12">
    <source>
        <dbReference type="PROSITE" id="PS50109"/>
    </source>
</evidence>
<dbReference type="GO" id="GO:0005524">
    <property type="term" value="F:ATP binding"/>
    <property type="evidence" value="ECO:0007669"/>
    <property type="project" value="UniProtKB-KW"/>
</dbReference>
<dbReference type="PROSITE" id="PS50110">
    <property type="entry name" value="RESPONSE_REGULATORY"/>
    <property type="match status" value="1"/>
</dbReference>
<dbReference type="SMART" id="SM00448">
    <property type="entry name" value="REC"/>
    <property type="match status" value="1"/>
</dbReference>
<keyword evidence="8" id="KW-0902">Two-component regulatory system</keyword>
<dbReference type="CDD" id="cd17546">
    <property type="entry name" value="REC_hyHK_CKI1_RcsC-like"/>
    <property type="match status" value="1"/>
</dbReference>
<dbReference type="Pfam" id="PF00512">
    <property type="entry name" value="HisKA"/>
    <property type="match status" value="1"/>
</dbReference>
<dbReference type="InterPro" id="IPR003661">
    <property type="entry name" value="HisK_dim/P_dom"/>
</dbReference>
<dbReference type="InterPro" id="IPR005467">
    <property type="entry name" value="His_kinase_dom"/>
</dbReference>
<dbReference type="InterPro" id="IPR001789">
    <property type="entry name" value="Sig_transdc_resp-reg_receiver"/>
</dbReference>